<dbReference type="Pfam" id="PF00106">
    <property type="entry name" value="adh_short"/>
    <property type="match status" value="1"/>
</dbReference>
<dbReference type="OrthoDB" id="10253736at2759"/>
<accession>A0A1Q3A7U2</accession>
<dbReference type="SUPFAM" id="SSF51735">
    <property type="entry name" value="NAD(P)-binding Rossmann-fold domains"/>
    <property type="match status" value="1"/>
</dbReference>
<name>A0A1Q3A7U2_ZYGRO</name>
<organism evidence="1 2">
    <name type="scientific">Zygosaccharomyces rouxii</name>
    <dbReference type="NCBI Taxonomy" id="4956"/>
    <lineage>
        <taxon>Eukaryota</taxon>
        <taxon>Fungi</taxon>
        <taxon>Dikarya</taxon>
        <taxon>Ascomycota</taxon>
        <taxon>Saccharomycotina</taxon>
        <taxon>Saccharomycetes</taxon>
        <taxon>Saccharomycetales</taxon>
        <taxon>Saccharomycetaceae</taxon>
        <taxon>Zygosaccharomyces</taxon>
    </lineage>
</organism>
<dbReference type="Proteomes" id="UP000187013">
    <property type="component" value="Unassembled WGS sequence"/>
</dbReference>
<dbReference type="AlphaFoldDB" id="A0A1Q3A7U2"/>
<evidence type="ECO:0000313" key="1">
    <source>
        <dbReference type="EMBL" id="GAV51782.1"/>
    </source>
</evidence>
<dbReference type="InterPro" id="IPR002347">
    <property type="entry name" value="SDR_fam"/>
</dbReference>
<sequence>MISQRLYKFASLVYGVIGSGKKLESTDTVLILGGSNDLGRDICTQLCQSGIKVINVDTEDTKFPLMSSCYTFVSCRSFAETHSVQKSMQAVKSLNEPITILINNVQRDLKGVYQVDLPVSPLEESIDQFKECVAANLTNVMIATKFFLEQLVPQSVRLTGNKCRDYFLVNLSSILTLNVPEQASHYVSSKAALNQFHDSLTSELKCSRHKKIHFKTLLVFLPYNKDYVSWSQSTSFLSQQLIECLHDGRKGDVLLRIDGSPLTACKVNESTRCRLSNMVSKWKQ</sequence>
<dbReference type="PANTHER" id="PTHR24322">
    <property type="entry name" value="PKSB"/>
    <property type="match status" value="1"/>
</dbReference>
<reference evidence="1 2" key="1">
    <citation type="submission" date="2016-08" db="EMBL/GenBank/DDBJ databases">
        <title>Draft genome sequence of allopolyploid Zygosaccharomyces rouxii.</title>
        <authorList>
            <person name="Watanabe J."/>
            <person name="Uehara K."/>
            <person name="Mogi Y."/>
            <person name="Tsukioka Y."/>
        </authorList>
    </citation>
    <scope>NUCLEOTIDE SEQUENCE [LARGE SCALE GENOMIC DNA]</scope>
    <source>
        <strain evidence="1 2">NBRC 110957</strain>
    </source>
</reference>
<comment type="caution">
    <text evidence="1">The sequence shown here is derived from an EMBL/GenBank/DDBJ whole genome shotgun (WGS) entry which is preliminary data.</text>
</comment>
<dbReference type="GO" id="GO:0016616">
    <property type="term" value="F:oxidoreductase activity, acting on the CH-OH group of donors, NAD or NADP as acceptor"/>
    <property type="evidence" value="ECO:0007669"/>
    <property type="project" value="TreeGrafter"/>
</dbReference>
<protein>
    <submittedName>
        <fullName evidence="1">Uncharacterized protein</fullName>
    </submittedName>
</protein>
<dbReference type="PANTHER" id="PTHR24322:SF744">
    <property type="entry name" value="OXIDOREDUCTASE-LIKE PROTEIN SRL4"/>
    <property type="match status" value="1"/>
</dbReference>
<evidence type="ECO:0000313" key="2">
    <source>
        <dbReference type="Proteomes" id="UP000187013"/>
    </source>
</evidence>
<gene>
    <name evidence="1" type="ORF">ZYGR_0AF02530</name>
</gene>
<dbReference type="EMBL" id="BDGX01000032">
    <property type="protein sequence ID" value="GAV51782.1"/>
    <property type="molecule type" value="Genomic_DNA"/>
</dbReference>
<proteinExistence type="predicted"/>
<dbReference type="Gene3D" id="3.40.50.720">
    <property type="entry name" value="NAD(P)-binding Rossmann-like Domain"/>
    <property type="match status" value="1"/>
</dbReference>
<dbReference type="InterPro" id="IPR036291">
    <property type="entry name" value="NAD(P)-bd_dom_sf"/>
</dbReference>